<dbReference type="EMBL" id="FOEG01000009">
    <property type="protein sequence ID" value="SEP09481.1"/>
    <property type="molecule type" value="Genomic_DNA"/>
</dbReference>
<dbReference type="SUPFAM" id="SSF53474">
    <property type="entry name" value="alpha/beta-Hydrolases"/>
    <property type="match status" value="1"/>
</dbReference>
<sequence>MAFTIPAPPSLLPCQAWLNWLLLAVVVVALTGCGPRAQDAEPPSNPPRLDPGVATMPDGQRLPMSRWSAHGGDPDAVILGVHGFNDYRRGWAVLGQDLRERGISVYAYDQRGFGATEQRGVWAGTDIMTSDLAVLAALLREQYPDTPLYIAGESMGGAVTLVTHARHPDLDIDGTILLAPAVWNRGNMPWYQRFGLWMASWVAPQSTLRGSGLEVRPSDNREMLRALGRDPLIQRGARVDALSGLADLMDQAQAAIPAYRGRTLILYGEKDQIIPRRPTCDMFRRLPNPDLWRAALYQEGYHMLTRDLQGEVVRADIGDWALDPEGPLSSGEETELDGRLGAFCGYRA</sequence>
<gene>
    <name evidence="3" type="ORF">SAMN04488052_10976</name>
</gene>
<dbReference type="PRINTS" id="PR00111">
    <property type="entry name" value="ABHYDROLASE"/>
</dbReference>
<keyword evidence="4" id="KW-1185">Reference proteome</keyword>
<evidence type="ECO:0000259" key="2">
    <source>
        <dbReference type="Pfam" id="PF12146"/>
    </source>
</evidence>
<organism evidence="3 4">
    <name type="scientific">Aquisalimonas asiatica</name>
    <dbReference type="NCBI Taxonomy" id="406100"/>
    <lineage>
        <taxon>Bacteria</taxon>
        <taxon>Pseudomonadati</taxon>
        <taxon>Pseudomonadota</taxon>
        <taxon>Gammaproteobacteria</taxon>
        <taxon>Chromatiales</taxon>
        <taxon>Ectothiorhodospiraceae</taxon>
        <taxon>Aquisalimonas</taxon>
    </lineage>
</organism>
<dbReference type="STRING" id="406100.SAMN04488052_10976"/>
<feature type="region of interest" description="Disordered" evidence="1">
    <location>
        <begin position="36"/>
        <end position="57"/>
    </location>
</feature>
<accession>A0A1H8V258</accession>
<protein>
    <submittedName>
        <fullName evidence="3">Lysophospholipase, alpha-beta hydrolase superfamily</fullName>
    </submittedName>
</protein>
<dbReference type="InterPro" id="IPR029058">
    <property type="entry name" value="AB_hydrolase_fold"/>
</dbReference>
<dbReference type="GO" id="GO:0016787">
    <property type="term" value="F:hydrolase activity"/>
    <property type="evidence" value="ECO:0007669"/>
    <property type="project" value="UniProtKB-KW"/>
</dbReference>
<evidence type="ECO:0000256" key="1">
    <source>
        <dbReference type="SAM" id="MobiDB-lite"/>
    </source>
</evidence>
<dbReference type="RefSeq" id="WP_245754050.1">
    <property type="nucleotide sequence ID" value="NZ_FOEG01000009.1"/>
</dbReference>
<dbReference type="InterPro" id="IPR022742">
    <property type="entry name" value="Hydrolase_4"/>
</dbReference>
<dbReference type="AlphaFoldDB" id="A0A1H8V258"/>
<dbReference type="InterPro" id="IPR000073">
    <property type="entry name" value="AB_hydrolase_1"/>
</dbReference>
<dbReference type="Pfam" id="PF12146">
    <property type="entry name" value="Hydrolase_4"/>
    <property type="match status" value="1"/>
</dbReference>
<dbReference type="Gene3D" id="3.40.50.1820">
    <property type="entry name" value="alpha/beta hydrolase"/>
    <property type="match status" value="1"/>
</dbReference>
<evidence type="ECO:0000313" key="4">
    <source>
        <dbReference type="Proteomes" id="UP000199657"/>
    </source>
</evidence>
<evidence type="ECO:0000313" key="3">
    <source>
        <dbReference type="EMBL" id="SEP09481.1"/>
    </source>
</evidence>
<keyword evidence="3" id="KW-0378">Hydrolase</keyword>
<dbReference type="PANTHER" id="PTHR11614">
    <property type="entry name" value="PHOSPHOLIPASE-RELATED"/>
    <property type="match status" value="1"/>
</dbReference>
<proteinExistence type="predicted"/>
<dbReference type="Proteomes" id="UP000199657">
    <property type="component" value="Unassembled WGS sequence"/>
</dbReference>
<dbReference type="InterPro" id="IPR051044">
    <property type="entry name" value="MAG_DAG_Lipase"/>
</dbReference>
<feature type="domain" description="Serine aminopeptidase S33" evidence="2">
    <location>
        <begin position="73"/>
        <end position="308"/>
    </location>
</feature>
<reference evidence="3 4" key="1">
    <citation type="submission" date="2016-10" db="EMBL/GenBank/DDBJ databases">
        <authorList>
            <person name="de Groot N.N."/>
        </authorList>
    </citation>
    <scope>NUCLEOTIDE SEQUENCE [LARGE SCALE GENOMIC DNA]</scope>
    <source>
        <strain evidence="3 4">CGMCC 1.6291</strain>
    </source>
</reference>
<name>A0A1H8V258_9GAMM</name>